<organism evidence="2 3">
    <name type="scientific">Agromyces aureus</name>
    <dbReference type="NCBI Taxonomy" id="453304"/>
    <lineage>
        <taxon>Bacteria</taxon>
        <taxon>Bacillati</taxon>
        <taxon>Actinomycetota</taxon>
        <taxon>Actinomycetes</taxon>
        <taxon>Micrococcales</taxon>
        <taxon>Microbacteriaceae</taxon>
        <taxon>Agromyces</taxon>
    </lineage>
</organism>
<evidence type="ECO:0000256" key="1">
    <source>
        <dbReference type="SAM" id="MobiDB-lite"/>
    </source>
</evidence>
<gene>
    <name evidence="2" type="ORF">ATC03_16550</name>
</gene>
<feature type="compositionally biased region" description="Acidic residues" evidence="1">
    <location>
        <begin position="58"/>
        <end position="67"/>
    </location>
</feature>
<proteinExistence type="predicted"/>
<dbReference type="STRING" id="453304.ATC03_16550"/>
<reference evidence="3" key="2">
    <citation type="submission" date="2016-01" db="EMBL/GenBank/DDBJ databases">
        <title>Complete genome sequence of Agromyces aureus AR33T and comparison with related organisms.</title>
        <authorList>
            <person name="Corretto E."/>
            <person name="Antonielli L."/>
            <person name="Sessitsch A."/>
            <person name="Brader G."/>
        </authorList>
    </citation>
    <scope>NUCLEOTIDE SEQUENCE [LARGE SCALE GENOMIC DNA]</scope>
    <source>
        <strain evidence="3">AR33</strain>
    </source>
</reference>
<accession>A0A191WIE1</accession>
<dbReference type="AlphaFoldDB" id="A0A191WIE1"/>
<evidence type="ECO:0000313" key="3">
    <source>
        <dbReference type="Proteomes" id="UP000078437"/>
    </source>
</evidence>
<evidence type="ECO:0000313" key="2">
    <source>
        <dbReference type="EMBL" id="ANJ28080.1"/>
    </source>
</evidence>
<reference evidence="2 3" key="1">
    <citation type="journal article" date="2016" name="Int. J. Syst. Evol. Microbiol.">
        <title>Agromyces aureus sp. nov., isolated from the rhizosphere of Salix caprea L. grown in a heavy-metal-contaminated soil.</title>
        <authorList>
            <person name="Corretto E."/>
            <person name="Antonielli L."/>
            <person name="Sessitsch A."/>
            <person name="Compant S."/>
            <person name="Gorfer M."/>
            <person name="Kuffner M."/>
            <person name="Brader G."/>
        </authorList>
    </citation>
    <scope>NUCLEOTIDE SEQUENCE [LARGE SCALE GENOMIC DNA]</scope>
    <source>
        <strain evidence="2 3">AR33</strain>
    </source>
</reference>
<dbReference type="Proteomes" id="UP000078437">
    <property type="component" value="Chromosome"/>
</dbReference>
<protein>
    <submittedName>
        <fullName evidence="2">Uncharacterized protein</fullName>
    </submittedName>
</protein>
<feature type="compositionally biased region" description="Low complexity" evidence="1">
    <location>
        <begin position="1"/>
        <end position="11"/>
    </location>
</feature>
<feature type="compositionally biased region" description="Basic and acidic residues" evidence="1">
    <location>
        <begin position="16"/>
        <end position="38"/>
    </location>
</feature>
<dbReference type="EMBL" id="CP013979">
    <property type="protein sequence ID" value="ANJ28080.1"/>
    <property type="molecule type" value="Genomic_DNA"/>
</dbReference>
<keyword evidence="3" id="KW-1185">Reference proteome</keyword>
<name>A0A191WIE1_9MICO</name>
<dbReference type="OrthoDB" id="9915546at2"/>
<dbReference type="RefSeq" id="WP_067879505.1">
    <property type="nucleotide sequence ID" value="NZ_CP013979.1"/>
</dbReference>
<dbReference type="KEGG" id="agy:ATC03_16550"/>
<feature type="region of interest" description="Disordered" evidence="1">
    <location>
        <begin position="1"/>
        <end position="76"/>
    </location>
</feature>
<sequence>MTADRANAPGDEAAEAAEHAQAVEEQPARPKPADRRQPDGAPGYVEVPAEVQTVDEGLPNDELPDDETIVRDEPSA</sequence>